<evidence type="ECO:0000256" key="2">
    <source>
        <dbReference type="ARBA" id="ARBA00022694"/>
    </source>
</evidence>
<evidence type="ECO:0000256" key="4">
    <source>
        <dbReference type="HAMAP-Rule" id="MF_00171"/>
    </source>
</evidence>
<dbReference type="EC" id="5.4.99.12" evidence="4"/>
<reference evidence="8 9" key="1">
    <citation type="journal article" date="2019" name="Nat. Microbiol.">
        <title>Mediterranean grassland soil C-N compound turnover is dependent on rainfall and depth, and is mediated by genomically divergent microorganisms.</title>
        <authorList>
            <person name="Diamond S."/>
            <person name="Andeer P.F."/>
            <person name="Li Z."/>
            <person name="Crits-Christoph A."/>
            <person name="Burstein D."/>
            <person name="Anantharaman K."/>
            <person name="Lane K.R."/>
            <person name="Thomas B.C."/>
            <person name="Pan C."/>
            <person name="Northen T.R."/>
            <person name="Banfield J.F."/>
        </authorList>
    </citation>
    <scope>NUCLEOTIDE SEQUENCE [LARGE SCALE GENOMIC DNA]</scope>
    <source>
        <strain evidence="8">NP_3</strain>
    </source>
</reference>
<dbReference type="Gene3D" id="3.30.70.580">
    <property type="entry name" value="Pseudouridine synthase I, catalytic domain, N-terminal subdomain"/>
    <property type="match status" value="1"/>
</dbReference>
<dbReference type="InterPro" id="IPR020095">
    <property type="entry name" value="PsdUridine_synth_TruA_C"/>
</dbReference>
<comment type="caution">
    <text evidence="8">The sequence shown here is derived from an EMBL/GenBank/DDBJ whole genome shotgun (WGS) entry which is preliminary data.</text>
</comment>
<dbReference type="PANTHER" id="PTHR11142">
    <property type="entry name" value="PSEUDOURIDYLATE SYNTHASE"/>
    <property type="match status" value="1"/>
</dbReference>
<accession>A0A537JW31</accession>
<dbReference type="InterPro" id="IPR020097">
    <property type="entry name" value="PsdUridine_synth_TruA_a/b_dom"/>
</dbReference>
<dbReference type="CDD" id="cd02570">
    <property type="entry name" value="PseudoU_synth_EcTruA"/>
    <property type="match status" value="1"/>
</dbReference>
<dbReference type="PANTHER" id="PTHR11142:SF0">
    <property type="entry name" value="TRNA PSEUDOURIDINE SYNTHASE-LIKE 1"/>
    <property type="match status" value="1"/>
</dbReference>
<evidence type="ECO:0000259" key="7">
    <source>
        <dbReference type="Pfam" id="PF01416"/>
    </source>
</evidence>
<dbReference type="GO" id="GO:0003723">
    <property type="term" value="F:RNA binding"/>
    <property type="evidence" value="ECO:0007669"/>
    <property type="project" value="InterPro"/>
</dbReference>
<dbReference type="AlphaFoldDB" id="A0A537JW31"/>
<evidence type="ECO:0000256" key="5">
    <source>
        <dbReference type="RuleBase" id="RU003792"/>
    </source>
</evidence>
<feature type="binding site" evidence="4">
    <location>
        <position position="189"/>
    </location>
    <ligand>
        <name>substrate</name>
    </ligand>
</feature>
<evidence type="ECO:0000313" key="8">
    <source>
        <dbReference type="EMBL" id="TMI87758.1"/>
    </source>
</evidence>
<dbReference type="Proteomes" id="UP000318509">
    <property type="component" value="Unassembled WGS sequence"/>
</dbReference>
<protein>
    <recommendedName>
        <fullName evidence="4">tRNA pseudouridine synthase A</fullName>
        <ecNumber evidence="4">5.4.99.12</ecNumber>
    </recommendedName>
    <alternativeName>
        <fullName evidence="4">tRNA pseudouridine(38-40) synthase</fullName>
    </alternativeName>
    <alternativeName>
        <fullName evidence="4">tRNA pseudouridylate synthase I</fullName>
    </alternativeName>
    <alternativeName>
        <fullName evidence="4">tRNA-uridine isomerase I</fullName>
    </alternativeName>
</protein>
<evidence type="ECO:0000256" key="6">
    <source>
        <dbReference type="SAM" id="MobiDB-lite"/>
    </source>
</evidence>
<dbReference type="GO" id="GO:0031119">
    <property type="term" value="P:tRNA pseudouridine synthesis"/>
    <property type="evidence" value="ECO:0007669"/>
    <property type="project" value="UniProtKB-UniRule"/>
</dbReference>
<evidence type="ECO:0000256" key="3">
    <source>
        <dbReference type="ARBA" id="ARBA00023235"/>
    </source>
</evidence>
<feature type="region of interest" description="Disordered" evidence="6">
    <location>
        <begin position="37"/>
        <end position="72"/>
    </location>
</feature>
<dbReference type="InterPro" id="IPR020103">
    <property type="entry name" value="PsdUridine_synth_cat_dom_sf"/>
</dbReference>
<feature type="active site" description="Nucleophile" evidence="4">
    <location>
        <position position="131"/>
    </location>
</feature>
<dbReference type="FunFam" id="3.30.70.580:FF:000001">
    <property type="entry name" value="tRNA pseudouridine synthase A"/>
    <property type="match status" value="1"/>
</dbReference>
<proteinExistence type="inferred from homology"/>
<keyword evidence="2 4" id="KW-0819">tRNA processing</keyword>
<dbReference type="GO" id="GO:0160147">
    <property type="term" value="F:tRNA pseudouridine(38-40) synthase activity"/>
    <property type="evidence" value="ECO:0007669"/>
    <property type="project" value="UniProtKB-EC"/>
</dbReference>
<evidence type="ECO:0000256" key="1">
    <source>
        <dbReference type="ARBA" id="ARBA00009375"/>
    </source>
</evidence>
<evidence type="ECO:0000313" key="9">
    <source>
        <dbReference type="Proteomes" id="UP000318509"/>
    </source>
</evidence>
<dbReference type="SUPFAM" id="SSF55120">
    <property type="entry name" value="Pseudouridine synthase"/>
    <property type="match status" value="1"/>
</dbReference>
<organism evidence="8 9">
    <name type="scientific">Candidatus Segetimicrobium genomatis</name>
    <dbReference type="NCBI Taxonomy" id="2569760"/>
    <lineage>
        <taxon>Bacteria</taxon>
        <taxon>Bacillati</taxon>
        <taxon>Candidatus Sysuimicrobiota</taxon>
        <taxon>Candidatus Sysuimicrobiia</taxon>
        <taxon>Candidatus Sysuimicrobiales</taxon>
        <taxon>Candidatus Segetimicrobiaceae</taxon>
        <taxon>Candidatus Segetimicrobium</taxon>
    </lineage>
</organism>
<dbReference type="InterPro" id="IPR020094">
    <property type="entry name" value="TruA/RsuA/RluB/E/F_N"/>
</dbReference>
<dbReference type="InterPro" id="IPR001406">
    <property type="entry name" value="PsdUridine_synth_TruA"/>
</dbReference>
<feature type="domain" description="Pseudouridine synthase I TruA alpha/beta" evidence="7">
    <location>
        <begin position="81"/>
        <end position="183"/>
    </location>
</feature>
<keyword evidence="3 4" id="KW-0413">Isomerase</keyword>
<gene>
    <name evidence="4 8" type="primary">truA</name>
    <name evidence="8" type="ORF">E6H00_14620</name>
</gene>
<dbReference type="EMBL" id="VBAK01000151">
    <property type="protein sequence ID" value="TMI87758.1"/>
    <property type="molecule type" value="Genomic_DNA"/>
</dbReference>
<comment type="function">
    <text evidence="4">Formation of pseudouridine at positions 38, 39 and 40 in the anticodon stem and loop of transfer RNAs.</text>
</comment>
<dbReference type="Pfam" id="PF01416">
    <property type="entry name" value="PseudoU_synth_1"/>
    <property type="match status" value="2"/>
</dbReference>
<feature type="domain" description="Pseudouridine synthase I TruA alpha/beta" evidence="7">
    <location>
        <begin position="226"/>
        <end position="323"/>
    </location>
</feature>
<dbReference type="NCBIfam" id="TIGR00071">
    <property type="entry name" value="hisT_truA"/>
    <property type="match status" value="1"/>
</dbReference>
<dbReference type="HAMAP" id="MF_00171">
    <property type="entry name" value="TruA"/>
    <property type="match status" value="1"/>
</dbReference>
<comment type="caution">
    <text evidence="4">Lacks conserved residue(s) required for the propagation of feature annotation.</text>
</comment>
<sequence length="325" mass="34602">MTRSPWRWKPDVTAGASTGPGCANCACAREIIPLCSWSPPRPRSPSSPPPSGGDAEAGALGRSPRPGPREGRGAVRTLRLALEYDGTGYCGWQRQRGSAAAGAPSVQATVEAAVRAVTGEAVAVVGAGRTDAGVHALGQVAHLVTGSRIAAGRFPGALNAHLPADIRVLEAHEAPTGFHARFDAISRTYRYEILNRPVPSALLRVRAYHVPDPLDTEAMQRSLTPLLGRHDFAAYRGAGTPTRTTLCTISRAECRRTGARVRVTITADWFLRHMVRILVGTLIRVGTGRLPAEAPAVFLSDPDNRRTGPNVPAHGLYLVRVDYAP</sequence>
<name>A0A537JW31_9BACT</name>
<comment type="subunit">
    <text evidence="4">Homodimer.</text>
</comment>
<comment type="catalytic activity">
    <reaction evidence="4 5">
        <text>uridine(38/39/40) in tRNA = pseudouridine(38/39/40) in tRNA</text>
        <dbReference type="Rhea" id="RHEA:22376"/>
        <dbReference type="Rhea" id="RHEA-COMP:10085"/>
        <dbReference type="Rhea" id="RHEA-COMP:10087"/>
        <dbReference type="ChEBI" id="CHEBI:65314"/>
        <dbReference type="ChEBI" id="CHEBI:65315"/>
        <dbReference type="EC" id="5.4.99.12"/>
    </reaction>
</comment>
<feature type="compositionally biased region" description="Pro residues" evidence="6">
    <location>
        <begin position="39"/>
        <end position="51"/>
    </location>
</feature>
<comment type="similarity">
    <text evidence="1 4 5">Belongs to the tRNA pseudouridine synthase TruA family.</text>
</comment>
<dbReference type="Gene3D" id="3.30.70.660">
    <property type="entry name" value="Pseudouridine synthase I, catalytic domain, C-terminal subdomain"/>
    <property type="match status" value="1"/>
</dbReference>